<accession>A0AA40GCQ7</accession>
<comment type="caution">
    <text evidence="2">The sequence shown here is derived from an EMBL/GenBank/DDBJ whole genome shotgun (WGS) entry which is preliminary data.</text>
</comment>
<evidence type="ECO:0000256" key="1">
    <source>
        <dbReference type="SAM" id="MobiDB-lite"/>
    </source>
</evidence>
<feature type="compositionally biased region" description="Polar residues" evidence="1">
    <location>
        <begin position="62"/>
        <end position="74"/>
    </location>
</feature>
<gene>
    <name evidence="2" type="ORF">K0M31_007984</name>
</gene>
<keyword evidence="3" id="KW-1185">Reference proteome</keyword>
<proteinExistence type="predicted"/>
<name>A0AA40GCQ7_9HYME</name>
<feature type="non-terminal residue" evidence="2">
    <location>
        <position position="1"/>
    </location>
</feature>
<sequence>LATSASTVSLSSRNHTRLEIIARSQNKTKRLRRSTAKITKLKPSYATVMGRSNKLSLRRGDNSSSRMRLPNLSNLFPRDKRDKRRLEMRTRVEFVNRNLQPDD</sequence>
<dbReference type="Proteomes" id="UP001177670">
    <property type="component" value="Unassembled WGS sequence"/>
</dbReference>
<organism evidence="2 3">
    <name type="scientific">Melipona bicolor</name>
    <dbReference type="NCBI Taxonomy" id="60889"/>
    <lineage>
        <taxon>Eukaryota</taxon>
        <taxon>Metazoa</taxon>
        <taxon>Ecdysozoa</taxon>
        <taxon>Arthropoda</taxon>
        <taxon>Hexapoda</taxon>
        <taxon>Insecta</taxon>
        <taxon>Pterygota</taxon>
        <taxon>Neoptera</taxon>
        <taxon>Endopterygota</taxon>
        <taxon>Hymenoptera</taxon>
        <taxon>Apocrita</taxon>
        <taxon>Aculeata</taxon>
        <taxon>Apoidea</taxon>
        <taxon>Anthophila</taxon>
        <taxon>Apidae</taxon>
        <taxon>Melipona</taxon>
    </lineage>
</organism>
<evidence type="ECO:0000313" key="3">
    <source>
        <dbReference type="Proteomes" id="UP001177670"/>
    </source>
</evidence>
<dbReference type="AlphaFoldDB" id="A0AA40GCQ7"/>
<dbReference type="EMBL" id="JAHYIQ010000002">
    <property type="protein sequence ID" value="KAK1135213.1"/>
    <property type="molecule type" value="Genomic_DNA"/>
</dbReference>
<feature type="region of interest" description="Disordered" evidence="1">
    <location>
        <begin position="51"/>
        <end position="76"/>
    </location>
</feature>
<protein>
    <submittedName>
        <fullName evidence="2">Uncharacterized protein</fullName>
    </submittedName>
</protein>
<reference evidence="2" key="1">
    <citation type="submission" date="2021-10" db="EMBL/GenBank/DDBJ databases">
        <title>Melipona bicolor Genome sequencing and assembly.</title>
        <authorList>
            <person name="Araujo N.S."/>
            <person name="Arias M.C."/>
        </authorList>
    </citation>
    <scope>NUCLEOTIDE SEQUENCE</scope>
    <source>
        <strain evidence="2">USP_2M_L1-L4_2017</strain>
        <tissue evidence="2">Whole body</tissue>
    </source>
</reference>
<evidence type="ECO:0000313" key="2">
    <source>
        <dbReference type="EMBL" id="KAK1135213.1"/>
    </source>
</evidence>